<evidence type="ECO:0000313" key="1">
    <source>
        <dbReference type="EMBL" id="GAA4175712.1"/>
    </source>
</evidence>
<name>A0ABP8A1M5_9MICO</name>
<protein>
    <submittedName>
        <fullName evidence="1">Uncharacterized protein</fullName>
    </submittedName>
</protein>
<evidence type="ECO:0000313" key="2">
    <source>
        <dbReference type="Proteomes" id="UP001501079"/>
    </source>
</evidence>
<proteinExistence type="predicted"/>
<accession>A0ABP8A1M5</accession>
<organism evidence="1 2">
    <name type="scientific">Gryllotalpicola koreensis</name>
    <dbReference type="NCBI Taxonomy" id="993086"/>
    <lineage>
        <taxon>Bacteria</taxon>
        <taxon>Bacillati</taxon>
        <taxon>Actinomycetota</taxon>
        <taxon>Actinomycetes</taxon>
        <taxon>Micrococcales</taxon>
        <taxon>Microbacteriaceae</taxon>
        <taxon>Gryllotalpicola</taxon>
    </lineage>
</organism>
<sequence>MASAPLADGRTIVGLVANQVDSPLVAVELIAQLDDGSELFVASVYRSEVLADFSVTVGGQTFTLTPQ</sequence>
<dbReference type="Proteomes" id="UP001501079">
    <property type="component" value="Unassembled WGS sequence"/>
</dbReference>
<gene>
    <name evidence="1" type="ORF">GCM10022287_21740</name>
</gene>
<dbReference type="EMBL" id="BAABBW010000003">
    <property type="protein sequence ID" value="GAA4175712.1"/>
    <property type="molecule type" value="Genomic_DNA"/>
</dbReference>
<reference evidence="2" key="1">
    <citation type="journal article" date="2019" name="Int. J. Syst. Evol. Microbiol.">
        <title>The Global Catalogue of Microorganisms (GCM) 10K type strain sequencing project: providing services to taxonomists for standard genome sequencing and annotation.</title>
        <authorList>
            <consortium name="The Broad Institute Genomics Platform"/>
            <consortium name="The Broad Institute Genome Sequencing Center for Infectious Disease"/>
            <person name="Wu L."/>
            <person name="Ma J."/>
        </authorList>
    </citation>
    <scope>NUCLEOTIDE SEQUENCE [LARGE SCALE GENOMIC DNA]</scope>
    <source>
        <strain evidence="2">JCM 17591</strain>
    </source>
</reference>
<comment type="caution">
    <text evidence="1">The sequence shown here is derived from an EMBL/GenBank/DDBJ whole genome shotgun (WGS) entry which is preliminary data.</text>
</comment>
<dbReference type="RefSeq" id="WP_344754256.1">
    <property type="nucleotide sequence ID" value="NZ_BAABBW010000003.1"/>
</dbReference>
<keyword evidence="2" id="KW-1185">Reference proteome</keyword>